<dbReference type="GO" id="GO:0034462">
    <property type="term" value="P:small-subunit processome assembly"/>
    <property type="evidence" value="ECO:0007669"/>
    <property type="project" value="TreeGrafter"/>
</dbReference>
<dbReference type="OrthoDB" id="287393at2759"/>
<dbReference type="PANTHER" id="PTHR12311">
    <property type="entry name" value="ACTIVATOR OF BASAL TRANSCRIPTION 1"/>
    <property type="match status" value="1"/>
</dbReference>
<dbReference type="GO" id="GO:0003723">
    <property type="term" value="F:RNA binding"/>
    <property type="evidence" value="ECO:0007669"/>
    <property type="project" value="UniProtKB-KW"/>
</dbReference>
<sequence length="222" mass="25650">MDFVSLPLALEHVNEEQDRGVLYISRIPPKMTPGILRELLTPYGKLSRIFLTPKQEHSTKKRQSRVDDRKKPFHGSGFVEGWIEFTYKKDAKRAAEILNCNPIGRTGRSKRFADDLWNLKYLSKFTWSHLTDQLAYKKAVREQRLNAEISQSKKTNQLYLQKAEKARTIDAMERKRAQKQPAATEPTPNDTAQSTSSLISQISKRFRQRKPILCTDDGDNKT</sequence>
<dbReference type="EMBL" id="JMKJ01000036">
    <property type="protein sequence ID" value="KGG52812.1"/>
    <property type="molecule type" value="Genomic_DNA"/>
</dbReference>
<dbReference type="GO" id="GO:0000480">
    <property type="term" value="P:endonucleolytic cleavage in 5'-ETS of tricistronic rRNA transcript (SSU-rRNA, 5.8S rRNA, LSU-rRNA)"/>
    <property type="evidence" value="ECO:0007669"/>
    <property type="project" value="TreeGrafter"/>
</dbReference>
<dbReference type="InterPro" id="IPR034353">
    <property type="entry name" value="ABT1/ESF2_RRM"/>
</dbReference>
<comment type="caution">
    <text evidence="7">The sequence shown here is derived from an EMBL/GenBank/DDBJ whole genome shotgun (WGS) entry which is preliminary data.</text>
</comment>
<dbReference type="PANTHER" id="PTHR12311:SF7">
    <property type="entry name" value="ACTIVATOR OF BASAL TRANSCRIPTION 1"/>
    <property type="match status" value="1"/>
</dbReference>
<evidence type="ECO:0000256" key="6">
    <source>
        <dbReference type="SAM" id="MobiDB-lite"/>
    </source>
</evidence>
<accession>A0A098VV41</accession>
<dbReference type="GeneID" id="25258302"/>
<dbReference type="SUPFAM" id="SSF54928">
    <property type="entry name" value="RNA-binding domain, RBD"/>
    <property type="match status" value="1"/>
</dbReference>
<dbReference type="InterPro" id="IPR012677">
    <property type="entry name" value="Nucleotide-bd_a/b_plait_sf"/>
</dbReference>
<comment type="similarity">
    <text evidence="2">Belongs to the ESF2/ABP1 family.</text>
</comment>
<dbReference type="RefSeq" id="XP_013239248.1">
    <property type="nucleotide sequence ID" value="XM_013383794.1"/>
</dbReference>
<evidence type="ECO:0000313" key="7">
    <source>
        <dbReference type="EMBL" id="KGG52812.1"/>
    </source>
</evidence>
<dbReference type="AlphaFoldDB" id="A0A098VV41"/>
<evidence type="ECO:0000256" key="5">
    <source>
        <dbReference type="ARBA" id="ARBA00032634"/>
    </source>
</evidence>
<name>A0A098VV41_9MICR</name>
<dbReference type="GO" id="GO:0000447">
    <property type="term" value="P:endonucleolytic cleavage in ITS1 to separate SSU-rRNA from 5.8S rRNA and LSU-rRNA from tricistronic rRNA transcript (SSU-rRNA, 5.8S rRNA, LSU-rRNA)"/>
    <property type="evidence" value="ECO:0007669"/>
    <property type="project" value="TreeGrafter"/>
</dbReference>
<reference evidence="7 8" key="1">
    <citation type="submission" date="2014-04" db="EMBL/GenBank/DDBJ databases">
        <title>A new species of microsporidia sheds light on the evolution of extreme parasitism.</title>
        <authorList>
            <person name="Haag K.L."/>
            <person name="James T.Y."/>
            <person name="Larsson R."/>
            <person name="Schaer T.M."/>
            <person name="Refardt D."/>
            <person name="Pombert J.-F."/>
            <person name="Ebert D."/>
        </authorList>
    </citation>
    <scope>NUCLEOTIDE SEQUENCE [LARGE SCALE GENOMIC DNA]</scope>
    <source>
        <strain evidence="7 8">UGP3</strain>
        <tissue evidence="7">Spores</tissue>
    </source>
</reference>
<proteinExistence type="inferred from homology"/>
<dbReference type="VEuPathDB" id="MicrosporidiaDB:DI09_132p50"/>
<dbReference type="CDD" id="cd12263">
    <property type="entry name" value="RRM_ABT1_like"/>
    <property type="match status" value="1"/>
</dbReference>
<evidence type="ECO:0000313" key="8">
    <source>
        <dbReference type="Proteomes" id="UP000029725"/>
    </source>
</evidence>
<dbReference type="Proteomes" id="UP000029725">
    <property type="component" value="Unassembled WGS sequence"/>
</dbReference>
<keyword evidence="3" id="KW-0694">RNA-binding</keyword>
<feature type="region of interest" description="Disordered" evidence="6">
    <location>
        <begin position="172"/>
        <end position="205"/>
    </location>
</feature>
<keyword evidence="8" id="KW-1185">Reference proteome</keyword>
<dbReference type="InterPro" id="IPR039119">
    <property type="entry name" value="ABT1/Esf2"/>
</dbReference>
<organism evidence="7 8">
    <name type="scientific">Mitosporidium daphniae</name>
    <dbReference type="NCBI Taxonomy" id="1485682"/>
    <lineage>
        <taxon>Eukaryota</taxon>
        <taxon>Fungi</taxon>
        <taxon>Fungi incertae sedis</taxon>
        <taxon>Microsporidia</taxon>
        <taxon>Mitosporidium</taxon>
    </lineage>
</organism>
<evidence type="ECO:0000256" key="3">
    <source>
        <dbReference type="ARBA" id="ARBA00022884"/>
    </source>
</evidence>
<comment type="subcellular location">
    <subcellularLocation>
        <location evidence="1">Nucleus</location>
        <location evidence="1">Nucleolus</location>
    </subcellularLocation>
</comment>
<dbReference type="Gene3D" id="3.30.70.330">
    <property type="match status" value="1"/>
</dbReference>
<evidence type="ECO:0000256" key="1">
    <source>
        <dbReference type="ARBA" id="ARBA00004604"/>
    </source>
</evidence>
<dbReference type="HOGENOM" id="CLU_054086_2_1_1"/>
<dbReference type="InterPro" id="IPR035979">
    <property type="entry name" value="RBD_domain_sf"/>
</dbReference>
<feature type="compositionally biased region" description="Polar residues" evidence="6">
    <location>
        <begin position="186"/>
        <end position="203"/>
    </location>
</feature>
<gene>
    <name evidence="7" type="ORF">DI09_132p50</name>
</gene>
<protein>
    <recommendedName>
        <fullName evidence="5">18S rRNA factor 2</fullName>
    </recommendedName>
</protein>
<evidence type="ECO:0000256" key="2">
    <source>
        <dbReference type="ARBA" id="ARBA00005819"/>
    </source>
</evidence>
<dbReference type="GO" id="GO:0000472">
    <property type="term" value="P:endonucleolytic cleavage to generate mature 5'-end of SSU-rRNA from (SSU-rRNA, 5.8S rRNA, LSU-rRNA)"/>
    <property type="evidence" value="ECO:0007669"/>
    <property type="project" value="TreeGrafter"/>
</dbReference>
<dbReference type="GO" id="GO:0005730">
    <property type="term" value="C:nucleolus"/>
    <property type="evidence" value="ECO:0007669"/>
    <property type="project" value="UniProtKB-SubCell"/>
</dbReference>
<keyword evidence="4" id="KW-0539">Nucleus</keyword>
<evidence type="ECO:0000256" key="4">
    <source>
        <dbReference type="ARBA" id="ARBA00023242"/>
    </source>
</evidence>